<sequence length="172" mass="18939">MCYVDMETQIGWMGTPVNALHSTPPPGIQGFARSQVAKADETNIQHGTEVNLQQGTEANLQKRWRNPSITGLNYDMLCLDLVDKRWASEMGKMDTMVLFDVNRRPCPAISGPLLAELFVSDNGGPLTIDIFPFIGLYVEPDFSIDFVFFPNSTASPPSHPLVDGSITYTNAS</sequence>
<reference evidence="1" key="1">
    <citation type="journal article" date="2023" name="Plant J.">
        <title>The genome of the king protea, Protea cynaroides.</title>
        <authorList>
            <person name="Chang J."/>
            <person name="Duong T.A."/>
            <person name="Schoeman C."/>
            <person name="Ma X."/>
            <person name="Roodt D."/>
            <person name="Barker N."/>
            <person name="Li Z."/>
            <person name="Van de Peer Y."/>
            <person name="Mizrachi E."/>
        </authorList>
    </citation>
    <scope>NUCLEOTIDE SEQUENCE</scope>
    <source>
        <tissue evidence="1">Young leaves</tissue>
    </source>
</reference>
<protein>
    <submittedName>
        <fullName evidence="1">Uncharacterized protein</fullName>
    </submittedName>
</protein>
<evidence type="ECO:0000313" key="2">
    <source>
        <dbReference type="Proteomes" id="UP001141806"/>
    </source>
</evidence>
<organism evidence="1 2">
    <name type="scientific">Protea cynaroides</name>
    <dbReference type="NCBI Taxonomy" id="273540"/>
    <lineage>
        <taxon>Eukaryota</taxon>
        <taxon>Viridiplantae</taxon>
        <taxon>Streptophyta</taxon>
        <taxon>Embryophyta</taxon>
        <taxon>Tracheophyta</taxon>
        <taxon>Spermatophyta</taxon>
        <taxon>Magnoliopsida</taxon>
        <taxon>Proteales</taxon>
        <taxon>Proteaceae</taxon>
        <taxon>Protea</taxon>
    </lineage>
</organism>
<dbReference type="Proteomes" id="UP001141806">
    <property type="component" value="Unassembled WGS sequence"/>
</dbReference>
<dbReference type="AlphaFoldDB" id="A0A9Q0QVY6"/>
<accession>A0A9Q0QVY6</accession>
<comment type="caution">
    <text evidence="1">The sequence shown here is derived from an EMBL/GenBank/DDBJ whole genome shotgun (WGS) entry which is preliminary data.</text>
</comment>
<evidence type="ECO:0000313" key="1">
    <source>
        <dbReference type="EMBL" id="KAJ4973709.1"/>
    </source>
</evidence>
<name>A0A9Q0QVY6_9MAGN</name>
<keyword evidence="2" id="KW-1185">Reference proteome</keyword>
<dbReference type="EMBL" id="JAMYWD010000004">
    <property type="protein sequence ID" value="KAJ4973709.1"/>
    <property type="molecule type" value="Genomic_DNA"/>
</dbReference>
<gene>
    <name evidence="1" type="ORF">NE237_006883</name>
</gene>
<proteinExistence type="predicted"/>